<comment type="caution">
    <text evidence="3">The sequence shown here is derived from an EMBL/GenBank/DDBJ whole genome shotgun (WGS) entry which is preliminary data.</text>
</comment>
<feature type="transmembrane region" description="Helical" evidence="2">
    <location>
        <begin position="165"/>
        <end position="186"/>
    </location>
</feature>
<dbReference type="PANTHER" id="PTHR40761">
    <property type="entry name" value="CONSERVED INTEGRAL MEMBRANE ALANINE VALINE AND LEUCINE RICH PROTEIN-RELATED"/>
    <property type="match status" value="1"/>
</dbReference>
<dbReference type="Proteomes" id="UP000487268">
    <property type="component" value="Unassembled WGS sequence"/>
</dbReference>
<keyword evidence="2" id="KW-1133">Transmembrane helix</keyword>
<dbReference type="Gene3D" id="1.10.3730.20">
    <property type="match status" value="1"/>
</dbReference>
<evidence type="ECO:0000256" key="2">
    <source>
        <dbReference type="SAM" id="Phobius"/>
    </source>
</evidence>
<feature type="transmembrane region" description="Helical" evidence="2">
    <location>
        <begin position="6"/>
        <end position="24"/>
    </location>
</feature>
<name>A0A7K0BYG4_9ACTN</name>
<dbReference type="EMBL" id="WEGH01000003">
    <property type="protein sequence ID" value="MQY06228.1"/>
    <property type="molecule type" value="Genomic_DNA"/>
</dbReference>
<proteinExistence type="predicted"/>
<reference evidence="3 4" key="1">
    <citation type="submission" date="2019-10" db="EMBL/GenBank/DDBJ databases">
        <title>Actinomadura rubteroloni sp. nov. and Actinomadura macrotermitis sp. nov., isolated from the gut of fungus growing-termite Macrotermes natalensis.</title>
        <authorList>
            <person name="Benndorf R."/>
            <person name="Martin K."/>
            <person name="Kuefner M."/>
            <person name="De Beer W."/>
            <person name="Kaster A.-K."/>
            <person name="Vollmers J."/>
            <person name="Poulsen M."/>
            <person name="Beemelmanns C."/>
        </authorList>
    </citation>
    <scope>NUCLEOTIDE SEQUENCE [LARGE SCALE GENOMIC DNA]</scope>
    <source>
        <strain evidence="3 4">RB68</strain>
    </source>
</reference>
<dbReference type="PANTHER" id="PTHR40761:SF1">
    <property type="entry name" value="CONSERVED INTEGRAL MEMBRANE ALANINE VALINE AND LEUCINE RICH PROTEIN-RELATED"/>
    <property type="match status" value="1"/>
</dbReference>
<evidence type="ECO:0000313" key="3">
    <source>
        <dbReference type="EMBL" id="MQY06228.1"/>
    </source>
</evidence>
<feature type="transmembrane region" description="Helical" evidence="2">
    <location>
        <begin position="206"/>
        <end position="223"/>
    </location>
</feature>
<dbReference type="AlphaFoldDB" id="A0A7K0BYG4"/>
<feature type="transmembrane region" description="Helical" evidence="2">
    <location>
        <begin position="262"/>
        <end position="279"/>
    </location>
</feature>
<feature type="transmembrane region" description="Helical" evidence="2">
    <location>
        <begin position="72"/>
        <end position="94"/>
    </location>
</feature>
<keyword evidence="4" id="KW-1185">Reference proteome</keyword>
<gene>
    <name evidence="3" type="ORF">ACRB68_43140</name>
</gene>
<keyword evidence="2" id="KW-0472">Membrane</keyword>
<feature type="transmembrane region" description="Helical" evidence="2">
    <location>
        <begin position="36"/>
        <end position="60"/>
    </location>
</feature>
<feature type="region of interest" description="Disordered" evidence="1">
    <location>
        <begin position="296"/>
        <end position="376"/>
    </location>
</feature>
<keyword evidence="2" id="KW-0812">Transmembrane</keyword>
<evidence type="ECO:0000313" key="4">
    <source>
        <dbReference type="Proteomes" id="UP000487268"/>
    </source>
</evidence>
<feature type="transmembrane region" description="Helical" evidence="2">
    <location>
        <begin position="103"/>
        <end position="121"/>
    </location>
</feature>
<organism evidence="3 4">
    <name type="scientific">Actinomadura macrotermitis</name>
    <dbReference type="NCBI Taxonomy" id="2585200"/>
    <lineage>
        <taxon>Bacteria</taxon>
        <taxon>Bacillati</taxon>
        <taxon>Actinomycetota</taxon>
        <taxon>Actinomycetes</taxon>
        <taxon>Streptosporangiales</taxon>
        <taxon>Thermomonosporaceae</taxon>
        <taxon>Actinomadura</taxon>
    </lineage>
</organism>
<dbReference type="SUPFAM" id="SSF103481">
    <property type="entry name" value="Multidrug resistance efflux transporter EmrE"/>
    <property type="match status" value="1"/>
</dbReference>
<feature type="compositionally biased region" description="Pro residues" evidence="1">
    <location>
        <begin position="329"/>
        <end position="346"/>
    </location>
</feature>
<feature type="transmembrane region" description="Helical" evidence="2">
    <location>
        <begin position="230"/>
        <end position="250"/>
    </location>
</feature>
<dbReference type="InterPro" id="IPR037185">
    <property type="entry name" value="EmrE-like"/>
</dbReference>
<protein>
    <submittedName>
        <fullName evidence="3">Uncharacterized protein</fullName>
    </submittedName>
</protein>
<dbReference type="RefSeq" id="WP_194293404.1">
    <property type="nucleotide sequence ID" value="NZ_WEGH01000003.1"/>
</dbReference>
<evidence type="ECO:0000256" key="1">
    <source>
        <dbReference type="SAM" id="MobiDB-lite"/>
    </source>
</evidence>
<feature type="transmembrane region" description="Helical" evidence="2">
    <location>
        <begin position="133"/>
        <end position="153"/>
    </location>
</feature>
<sequence>MNGIVAAFGATALYYVGFAGFKLAADRMPELRGNRILHMIWTILTSWVFLVALALVLGGLSLQILALSELSLGVAVPIFMSGVVPLLVIAMLFFGDRLTAREWLSLALIGVGIVLLVVSVGTPPPIRAVSVPAWKLAVSLIPSVVVPLLVLIFDDYRPEGRHARPVTGIAYGLSAGFPIGTAELAIKGWSDHGGLGLGILSTPYPYITVLAAAIGFGVLVTAFQRCRVTIVAAVMTVSAKTYLLLMGSFLYGEPWPSNGLHALLRVAGLAIGVAAVVQFPRHRPLAAHEAYTVEEVPPAQDPFGGPPRARPTSGLSRLDHGLAAAPTPMDVPPIDPSSRGVPPPRSPYAQDPLGQYRPPPQRSQPGQQGPNEPPAR</sequence>
<accession>A0A7K0BYG4</accession>